<gene>
    <name evidence="4" type="ORF">PPACK8108_LOCUS7373</name>
</gene>
<evidence type="ECO:0000259" key="3">
    <source>
        <dbReference type="Pfam" id="PF08030"/>
    </source>
</evidence>
<dbReference type="GO" id="GO:0042554">
    <property type="term" value="P:superoxide anion generation"/>
    <property type="evidence" value="ECO:0007669"/>
    <property type="project" value="TreeGrafter"/>
</dbReference>
<dbReference type="PANTHER" id="PTHR11972">
    <property type="entry name" value="NADPH OXIDASE"/>
    <property type="match status" value="1"/>
</dbReference>
<protein>
    <recommendedName>
        <fullName evidence="3">Ferric reductase NAD binding domain-containing protein</fullName>
    </recommendedName>
</protein>
<dbReference type="GO" id="GO:0043020">
    <property type="term" value="C:NADPH oxidase complex"/>
    <property type="evidence" value="ECO:0007669"/>
    <property type="project" value="TreeGrafter"/>
</dbReference>
<dbReference type="InterPro" id="IPR013121">
    <property type="entry name" value="Fe_red_NAD-bd_6"/>
</dbReference>
<proteinExistence type="predicted"/>
<dbReference type="Pfam" id="PF08030">
    <property type="entry name" value="NAD_binding_6"/>
    <property type="match status" value="1"/>
</dbReference>
<organism evidence="4 5">
    <name type="scientific">Phakopsora pachyrhizi</name>
    <name type="common">Asian soybean rust disease fungus</name>
    <dbReference type="NCBI Taxonomy" id="170000"/>
    <lineage>
        <taxon>Eukaryota</taxon>
        <taxon>Fungi</taxon>
        <taxon>Dikarya</taxon>
        <taxon>Basidiomycota</taxon>
        <taxon>Pucciniomycotina</taxon>
        <taxon>Pucciniomycetes</taxon>
        <taxon>Pucciniales</taxon>
        <taxon>Phakopsoraceae</taxon>
        <taxon>Phakopsora</taxon>
    </lineage>
</organism>
<keyword evidence="5" id="KW-1185">Reference proteome</keyword>
<dbReference type="Proteomes" id="UP001153365">
    <property type="component" value="Unassembled WGS sequence"/>
</dbReference>
<dbReference type="GO" id="GO:0016175">
    <property type="term" value="F:superoxide-generating NAD(P)H oxidase activity"/>
    <property type="evidence" value="ECO:0007669"/>
    <property type="project" value="TreeGrafter"/>
</dbReference>
<name>A0AAV0AUJ4_PHAPC</name>
<keyword evidence="1" id="KW-0813">Transport</keyword>
<keyword evidence="2" id="KW-0560">Oxidoreductase</keyword>
<accession>A0AAV0AUJ4</accession>
<dbReference type="InterPro" id="IPR050369">
    <property type="entry name" value="RBOH/FRE"/>
</dbReference>
<evidence type="ECO:0000256" key="1">
    <source>
        <dbReference type="ARBA" id="ARBA00022982"/>
    </source>
</evidence>
<feature type="domain" description="Ferric reductase NAD binding" evidence="3">
    <location>
        <begin position="2"/>
        <end position="81"/>
    </location>
</feature>
<feature type="non-terminal residue" evidence="4">
    <location>
        <position position="82"/>
    </location>
</feature>
<feature type="non-terminal residue" evidence="4">
    <location>
        <position position="1"/>
    </location>
</feature>
<reference evidence="4" key="1">
    <citation type="submission" date="2022-06" db="EMBL/GenBank/DDBJ databases">
        <authorList>
            <consortium name="SYNGENTA / RWTH Aachen University"/>
        </authorList>
    </citation>
    <scope>NUCLEOTIDE SEQUENCE</scope>
</reference>
<keyword evidence="1" id="KW-0249">Electron transport</keyword>
<sequence>RLQNVYFFWVCRDFDSFEWFRSLLAAIKEQDLQGKVELHTYITQKLKDNVIKNIIVSDVRGDLDAITQLQSPTHYGRPNWDR</sequence>
<dbReference type="GO" id="GO:0006952">
    <property type="term" value="P:defense response"/>
    <property type="evidence" value="ECO:0007669"/>
    <property type="project" value="TreeGrafter"/>
</dbReference>
<evidence type="ECO:0000256" key="2">
    <source>
        <dbReference type="ARBA" id="ARBA00023002"/>
    </source>
</evidence>
<comment type="caution">
    <text evidence="4">The sequence shown here is derived from an EMBL/GenBank/DDBJ whole genome shotgun (WGS) entry which is preliminary data.</text>
</comment>
<dbReference type="EMBL" id="CALTRL010001456">
    <property type="protein sequence ID" value="CAH7672554.1"/>
    <property type="molecule type" value="Genomic_DNA"/>
</dbReference>
<evidence type="ECO:0000313" key="5">
    <source>
        <dbReference type="Proteomes" id="UP001153365"/>
    </source>
</evidence>
<dbReference type="Gene3D" id="3.40.50.80">
    <property type="entry name" value="Nucleotide-binding domain of ferredoxin-NADP reductase (FNR) module"/>
    <property type="match status" value="1"/>
</dbReference>
<dbReference type="AlphaFoldDB" id="A0AAV0AUJ4"/>
<evidence type="ECO:0000313" key="4">
    <source>
        <dbReference type="EMBL" id="CAH7672554.1"/>
    </source>
</evidence>
<dbReference type="PANTHER" id="PTHR11972:SF153">
    <property type="entry name" value="SUPEROXIDE-GENERATING NADPH OXIDASE HEAVY CHAIN SUBUNIT A"/>
    <property type="match status" value="1"/>
</dbReference>
<dbReference type="InterPro" id="IPR039261">
    <property type="entry name" value="FNR_nucleotide-bd"/>
</dbReference>